<sequence length="307" mass="34558">MTVEHRFGGRWTDRKLDILSQYLTFFTTALRAQNFQLLYIDGFAGSGNRLIERIIAQEEPLFGIENRSERVHAPGSARIALETNPPFNRIALIERHAKRFEELKKLCSHYPTVQVDLLQGDANEAIVELCRTIPWRGPNAPGRGIRAVLFLDPYGMNLAFSTLEAIAATKAIDVWYLFPISGVCRQASRDGGKLAPYKRAAITRILGTDEWENEFYNYPVTDDLFGHLTAKHRSADIKTIEGYIKKRLSLVFPIVRDPLTLKTDNGSPLYSLFFALSNSDPKAIGLALKGADHILRTGISSQVRPRK</sequence>
<evidence type="ECO:0000313" key="2">
    <source>
        <dbReference type="Proteomes" id="UP001597176"/>
    </source>
</evidence>
<reference evidence="2" key="1">
    <citation type="journal article" date="2019" name="Int. J. Syst. Evol. Microbiol.">
        <title>The Global Catalogue of Microorganisms (GCM) 10K type strain sequencing project: providing services to taxonomists for standard genome sequencing and annotation.</title>
        <authorList>
            <consortium name="The Broad Institute Genomics Platform"/>
            <consortium name="The Broad Institute Genome Sequencing Center for Infectious Disease"/>
            <person name="Wu L."/>
            <person name="Ma J."/>
        </authorList>
    </citation>
    <scope>NUCLEOTIDE SEQUENCE [LARGE SCALE GENOMIC DNA]</scope>
    <source>
        <strain evidence="2">CCUG 56108</strain>
    </source>
</reference>
<dbReference type="Proteomes" id="UP001597176">
    <property type="component" value="Unassembled WGS sequence"/>
</dbReference>
<gene>
    <name evidence="1" type="primary">tcmP</name>
    <name evidence="1" type="ORF">ACFQ4G_06710</name>
</gene>
<protein>
    <submittedName>
        <fullName evidence="1">Three-Cys-motif partner protein TcmP</fullName>
    </submittedName>
</protein>
<evidence type="ECO:0000313" key="1">
    <source>
        <dbReference type="EMBL" id="MFD1301276.1"/>
    </source>
</evidence>
<dbReference type="InterPro" id="IPR029063">
    <property type="entry name" value="SAM-dependent_MTases_sf"/>
</dbReference>
<dbReference type="SUPFAM" id="SSF53335">
    <property type="entry name" value="S-adenosyl-L-methionine-dependent methyltransferases"/>
    <property type="match status" value="1"/>
</dbReference>
<proteinExistence type="predicted"/>
<accession>A0ABW3WXB6</accession>
<organism evidence="1 2">
    <name type="scientific">Methylobacterium marchantiae</name>
    <dbReference type="NCBI Taxonomy" id="600331"/>
    <lineage>
        <taxon>Bacteria</taxon>
        <taxon>Pseudomonadati</taxon>
        <taxon>Pseudomonadota</taxon>
        <taxon>Alphaproteobacteria</taxon>
        <taxon>Hyphomicrobiales</taxon>
        <taxon>Methylobacteriaceae</taxon>
        <taxon>Methylobacterium</taxon>
    </lineage>
</organism>
<dbReference type="RefSeq" id="WP_238208316.1">
    <property type="nucleotide sequence ID" value="NZ_JBHTND010000006.1"/>
</dbReference>
<name>A0ABW3WXB6_9HYPH</name>
<dbReference type="EMBL" id="JBHTND010000006">
    <property type="protein sequence ID" value="MFD1301276.1"/>
    <property type="molecule type" value="Genomic_DNA"/>
</dbReference>
<dbReference type="InterPro" id="IPR031009">
    <property type="entry name" value="Tcm_partner"/>
</dbReference>
<dbReference type="NCBIfam" id="TIGR04474">
    <property type="entry name" value="tcm_partner"/>
    <property type="match status" value="1"/>
</dbReference>
<comment type="caution">
    <text evidence="1">The sequence shown here is derived from an EMBL/GenBank/DDBJ whole genome shotgun (WGS) entry which is preliminary data.</text>
</comment>
<keyword evidence="2" id="KW-1185">Reference proteome</keyword>